<gene>
    <name evidence="8" type="ORF">HHA04nite_09950</name>
</gene>
<evidence type="ECO:0000256" key="7">
    <source>
        <dbReference type="SAM" id="Phobius"/>
    </source>
</evidence>
<evidence type="ECO:0000256" key="5">
    <source>
        <dbReference type="ARBA" id="ARBA00022989"/>
    </source>
</evidence>
<evidence type="ECO:0000256" key="1">
    <source>
        <dbReference type="ARBA" id="ARBA00004651"/>
    </source>
</evidence>
<evidence type="ECO:0008006" key="10">
    <source>
        <dbReference type="Google" id="ProtNLM"/>
    </source>
</evidence>
<feature type="transmembrane region" description="Helical" evidence="7">
    <location>
        <begin position="72"/>
        <end position="92"/>
    </location>
</feature>
<dbReference type="EMBL" id="BJUS01000007">
    <property type="protein sequence ID" value="GEK72451.1"/>
    <property type="molecule type" value="Genomic_DNA"/>
</dbReference>
<comment type="similarity">
    <text evidence="2">Belongs to the UPF0410 family.</text>
</comment>
<dbReference type="PANTHER" id="PTHR33884:SF3">
    <property type="entry name" value="UPF0410 PROTEIN YMGE"/>
    <property type="match status" value="1"/>
</dbReference>
<feature type="transmembrane region" description="Helical" evidence="7">
    <location>
        <begin position="45"/>
        <end position="66"/>
    </location>
</feature>
<dbReference type="InterPro" id="IPR007341">
    <property type="entry name" value="Transgly_assoc"/>
</dbReference>
<evidence type="ECO:0000313" key="8">
    <source>
        <dbReference type="EMBL" id="GEK72451.1"/>
    </source>
</evidence>
<keyword evidence="3" id="KW-1003">Cell membrane</keyword>
<keyword evidence="6 7" id="KW-0472">Membrane</keyword>
<dbReference type="PANTHER" id="PTHR33884">
    <property type="entry name" value="UPF0410 PROTEIN YMGE"/>
    <property type="match status" value="1"/>
</dbReference>
<accession>A0ABQ0U1N8</accession>
<evidence type="ECO:0000256" key="4">
    <source>
        <dbReference type="ARBA" id="ARBA00022692"/>
    </source>
</evidence>
<keyword evidence="4 7" id="KW-0812">Transmembrane</keyword>
<keyword evidence="5 7" id="KW-1133">Transmembrane helix</keyword>
<evidence type="ECO:0000313" key="9">
    <source>
        <dbReference type="Proteomes" id="UP000321121"/>
    </source>
</evidence>
<evidence type="ECO:0000256" key="6">
    <source>
        <dbReference type="ARBA" id="ARBA00023136"/>
    </source>
</evidence>
<feature type="transmembrane region" description="Helical" evidence="7">
    <location>
        <begin position="20"/>
        <end position="38"/>
    </location>
</feature>
<comment type="subcellular location">
    <subcellularLocation>
        <location evidence="1">Cell membrane</location>
        <topology evidence="1">Multi-pass membrane protein</topology>
    </subcellularLocation>
</comment>
<organism evidence="8 9">
    <name type="scientific">Halomonas halophila</name>
    <dbReference type="NCBI Taxonomy" id="29573"/>
    <lineage>
        <taxon>Bacteria</taxon>
        <taxon>Pseudomonadati</taxon>
        <taxon>Pseudomonadota</taxon>
        <taxon>Gammaproteobacteria</taxon>
        <taxon>Oceanospirillales</taxon>
        <taxon>Halomonadaceae</taxon>
        <taxon>Halomonas</taxon>
    </lineage>
</organism>
<name>A0ABQ0U1N8_9GAMM</name>
<protein>
    <recommendedName>
        <fullName evidence="10">Transglycosylase</fullName>
    </recommendedName>
</protein>
<keyword evidence="9" id="KW-1185">Reference proteome</keyword>
<comment type="caution">
    <text evidence="8">The sequence shown here is derived from an EMBL/GenBank/DDBJ whole genome shotgun (WGS) entry which is preliminary data.</text>
</comment>
<sequence length="97" mass="9827">MSAVWQAHPKEVEKETPMSIIAWLIIGGLAGWIAGNIMRGGGFGLLGNIGVGVVGAVVGGFLFSLLGLQAGGFIGSLVTAIVGAVVLLWVIAKVKKA</sequence>
<dbReference type="Pfam" id="PF04226">
    <property type="entry name" value="Transgly_assoc"/>
    <property type="match status" value="1"/>
</dbReference>
<dbReference type="Proteomes" id="UP000321121">
    <property type="component" value="Unassembled WGS sequence"/>
</dbReference>
<proteinExistence type="inferred from homology"/>
<evidence type="ECO:0000256" key="3">
    <source>
        <dbReference type="ARBA" id="ARBA00022475"/>
    </source>
</evidence>
<evidence type="ECO:0000256" key="2">
    <source>
        <dbReference type="ARBA" id="ARBA00011006"/>
    </source>
</evidence>
<reference evidence="8 9" key="1">
    <citation type="submission" date="2019-07" db="EMBL/GenBank/DDBJ databases">
        <title>Whole genome shotgun sequence of Halomonas halophila NBRC 102604.</title>
        <authorList>
            <person name="Hosoyama A."/>
            <person name="Uohara A."/>
            <person name="Ohji S."/>
            <person name="Ichikawa N."/>
        </authorList>
    </citation>
    <scope>NUCLEOTIDE SEQUENCE [LARGE SCALE GENOMIC DNA]</scope>
    <source>
        <strain evidence="8 9">NBRC 102604</strain>
    </source>
</reference>